<dbReference type="PANTHER" id="PTHR37560:SF1">
    <property type="entry name" value="UPF0210 PROTEIN MJ1665"/>
    <property type="match status" value="1"/>
</dbReference>
<name>A0A921HJ64_9BACT</name>
<dbReference type="NCBIfam" id="NF003700">
    <property type="entry name" value="PRK05313.1"/>
    <property type="match status" value="1"/>
</dbReference>
<dbReference type="AlphaFoldDB" id="A0A921HJ64"/>
<dbReference type="Gene3D" id="3.20.70.20">
    <property type="match status" value="1"/>
</dbReference>
<evidence type="ECO:0000313" key="3">
    <source>
        <dbReference type="Proteomes" id="UP000722357"/>
    </source>
</evidence>
<reference evidence="2" key="1">
    <citation type="journal article" date="2021" name="PeerJ">
        <title>Extensive microbial diversity within the chicken gut microbiome revealed by metagenomics and culture.</title>
        <authorList>
            <person name="Gilroy R."/>
            <person name="Ravi A."/>
            <person name="Getino M."/>
            <person name="Pursley I."/>
            <person name="Horton D.L."/>
            <person name="Alikhan N.F."/>
            <person name="Baker D."/>
            <person name="Gharbi K."/>
            <person name="Hall N."/>
            <person name="Watson M."/>
            <person name="Adriaenssens E.M."/>
            <person name="Foster-Nyarko E."/>
            <person name="Jarju S."/>
            <person name="Secka A."/>
            <person name="Antonio M."/>
            <person name="Oren A."/>
            <person name="Chaudhuri R.R."/>
            <person name="La Ragione R."/>
            <person name="Hildebrand F."/>
            <person name="Pallen M.J."/>
        </authorList>
    </citation>
    <scope>NUCLEOTIDE SEQUENCE</scope>
    <source>
        <strain evidence="2">9794</strain>
    </source>
</reference>
<comment type="subunit">
    <text evidence="1">Homodimer.</text>
</comment>
<gene>
    <name evidence="2" type="ORF">K8V40_08575</name>
</gene>
<protein>
    <recommendedName>
        <fullName evidence="1">UPF0210 protein K8V40_08575</fullName>
    </recommendedName>
</protein>
<organism evidence="2 3">
    <name type="scientific">Phocaeicola plebeius</name>
    <dbReference type="NCBI Taxonomy" id="310297"/>
    <lineage>
        <taxon>Bacteria</taxon>
        <taxon>Pseudomonadati</taxon>
        <taxon>Bacteroidota</taxon>
        <taxon>Bacteroidia</taxon>
        <taxon>Bacteroidales</taxon>
        <taxon>Bacteroidaceae</taxon>
        <taxon>Phocaeicola</taxon>
    </lineage>
</organism>
<comment type="caution">
    <text evidence="2">The sequence shown here is derived from an EMBL/GenBank/DDBJ whole genome shotgun (WGS) entry which is preliminary data.</text>
</comment>
<accession>A0A921HJ64</accession>
<evidence type="ECO:0000313" key="2">
    <source>
        <dbReference type="EMBL" id="HJF81690.1"/>
    </source>
</evidence>
<dbReference type="Proteomes" id="UP000722357">
    <property type="component" value="Unassembled WGS sequence"/>
</dbReference>
<dbReference type="EMBL" id="DYWE01000082">
    <property type="protein sequence ID" value="HJF81690.1"/>
    <property type="molecule type" value="Genomic_DNA"/>
</dbReference>
<dbReference type="InterPro" id="IPR007841">
    <property type="entry name" value="UPF0210"/>
</dbReference>
<proteinExistence type="inferred from homology"/>
<dbReference type="HAMAP" id="MF_01221">
    <property type="entry name" value="UPF0210"/>
    <property type="match status" value="1"/>
</dbReference>
<dbReference type="PANTHER" id="PTHR37560">
    <property type="entry name" value="UPF0210 PROTEIN SPR0218"/>
    <property type="match status" value="1"/>
</dbReference>
<sequence>MINITEVLETNKMIEQENLDVRTITMGINLLDCADSNLEVLCQNIYNKITGLAKNLVQTGEDISKEFGIPIVNKRISITPIALVGGTACKTPDDYVQIAKTLDKAAGELGVNFIGGYSAIVSKGMSRSDELLIRSIPKALACTERICSSINVGSTKTGINMDAVKLMGEIIKETAEMTQERDSLGCAKLVVLCNAPDDNPFMAGAFHGVSEPDAVINVGVSGPGVVKYALEQIRGKSFEVLCETIKRTAFKITRVGQLVAQEASRRLNVPFGIIDLSLAPTPAVGDSVAEILQEIGLEYPGAPGTTAALALLNDQVKKGGVMASSYVGGLSGAFIPVSEDQGMIDAVVAGALTIEKLEAMTCVCSVGLDMIAIPGSTSAATISGMIADESAIGMVNQKTTAVRIIPVVGKEVGDTVEFGGLLGYAPVMPVNRFSCDAFVNRGGRIPAPIHSFKN</sequence>
<dbReference type="SUPFAM" id="SSF51998">
    <property type="entry name" value="PFL-like glycyl radical enzymes"/>
    <property type="match status" value="1"/>
</dbReference>
<dbReference type="CDD" id="cd08025">
    <property type="entry name" value="RNR_PFL_like_DUF711"/>
    <property type="match status" value="1"/>
</dbReference>
<reference evidence="2" key="2">
    <citation type="submission" date="2021-09" db="EMBL/GenBank/DDBJ databases">
        <authorList>
            <person name="Gilroy R."/>
        </authorList>
    </citation>
    <scope>NUCLEOTIDE SEQUENCE</scope>
    <source>
        <strain evidence="2">9794</strain>
    </source>
</reference>
<evidence type="ECO:0000256" key="1">
    <source>
        <dbReference type="HAMAP-Rule" id="MF_01221"/>
    </source>
</evidence>
<dbReference type="Pfam" id="PF05167">
    <property type="entry name" value="DUF711"/>
    <property type="match status" value="1"/>
</dbReference>
<comment type="similarity">
    <text evidence="1">Belongs to the UPF0210 family.</text>
</comment>